<dbReference type="SUPFAM" id="SSF51735">
    <property type="entry name" value="NAD(P)-binding Rossmann-fold domains"/>
    <property type="match status" value="1"/>
</dbReference>
<dbReference type="InterPro" id="IPR036291">
    <property type="entry name" value="NAD(P)-bd_dom_sf"/>
</dbReference>
<dbReference type="InterPro" id="IPR050259">
    <property type="entry name" value="SDR"/>
</dbReference>
<dbReference type="PRINTS" id="PR00080">
    <property type="entry name" value="SDRFAMILY"/>
</dbReference>
<dbReference type="PANTHER" id="PTHR42879:SF2">
    <property type="entry name" value="3-OXOACYL-[ACYL-CARRIER-PROTEIN] REDUCTASE FABG"/>
    <property type="match status" value="1"/>
</dbReference>
<dbReference type="PANTHER" id="PTHR42879">
    <property type="entry name" value="3-OXOACYL-(ACYL-CARRIER-PROTEIN) REDUCTASE"/>
    <property type="match status" value="1"/>
</dbReference>
<dbReference type="EMBL" id="CP139779">
    <property type="protein sequence ID" value="WQB69904.1"/>
    <property type="molecule type" value="Genomic_DNA"/>
</dbReference>
<dbReference type="Proteomes" id="UP001324533">
    <property type="component" value="Chromosome"/>
</dbReference>
<comment type="similarity">
    <text evidence="1">Belongs to the short-chain dehydrogenases/reductases (SDR) family.</text>
</comment>
<dbReference type="InterPro" id="IPR002347">
    <property type="entry name" value="SDR_fam"/>
</dbReference>
<dbReference type="EC" id="1.-.-.-" evidence="2"/>
<dbReference type="Pfam" id="PF13561">
    <property type="entry name" value="adh_short_C2"/>
    <property type="match status" value="1"/>
</dbReference>
<dbReference type="CDD" id="cd05233">
    <property type="entry name" value="SDR_c"/>
    <property type="match status" value="1"/>
</dbReference>
<sequence length="250" mass="25366">MTAAPAARPPLRCIVTGARHGIGAAIAERLASGGDTVVGIDIEPGSGPTRIVAADLADPASRASGFERGLAALGGVDVLVNAAGVFREGGVLTSTPADWAPVWAVDLEAPLDLMRLAAAVMAPAGFGRIVNITSVHARVGSRESIAYDVAKAGLEAATRSAALDLAGHGVLVNAVAPGFVRTRMSMLPDGRDETETDAFLATYVEGGRLPLGRPASPAEIAESVVFLTGRGNTYITGQVLTIDGGLTATF</sequence>
<keyword evidence="3" id="KW-1185">Reference proteome</keyword>
<evidence type="ECO:0000256" key="1">
    <source>
        <dbReference type="ARBA" id="ARBA00006484"/>
    </source>
</evidence>
<evidence type="ECO:0000313" key="3">
    <source>
        <dbReference type="Proteomes" id="UP001324533"/>
    </source>
</evidence>
<reference evidence="2 3" key="1">
    <citation type="submission" date="2023-06" db="EMBL/GenBank/DDBJ databases">
        <title>Rock-solubilizing bacteria, Microbacterium invictum, promotes re-establishment of vegetation in rocky wasteland by accelerating rock bio-weathering and reshaping soil bacterial community.</title>
        <authorList>
            <person name="Liu C."/>
        </authorList>
    </citation>
    <scope>NUCLEOTIDE SEQUENCE [LARGE SCALE GENOMIC DNA]</scope>
    <source>
        <strain evidence="2 3">X-18</strain>
    </source>
</reference>
<gene>
    <name evidence="2" type="ORF">T9R20_14575</name>
</gene>
<name>A0ABZ0V9S9_9MICO</name>
<keyword evidence="2" id="KW-0560">Oxidoreductase</keyword>
<proteinExistence type="inferred from homology"/>
<organism evidence="2 3">
    <name type="scientific">Microbacterium invictum</name>
    <dbReference type="NCBI Taxonomy" id="515415"/>
    <lineage>
        <taxon>Bacteria</taxon>
        <taxon>Bacillati</taxon>
        <taxon>Actinomycetota</taxon>
        <taxon>Actinomycetes</taxon>
        <taxon>Micrococcales</taxon>
        <taxon>Microbacteriaceae</taxon>
        <taxon>Microbacterium</taxon>
    </lineage>
</organism>
<dbReference type="RefSeq" id="WP_322410032.1">
    <property type="nucleotide sequence ID" value="NZ_CP139779.1"/>
</dbReference>
<evidence type="ECO:0000313" key="2">
    <source>
        <dbReference type="EMBL" id="WQB69904.1"/>
    </source>
</evidence>
<dbReference type="PRINTS" id="PR00081">
    <property type="entry name" value="GDHRDH"/>
</dbReference>
<accession>A0ABZ0V9S9</accession>
<dbReference type="GO" id="GO:0016491">
    <property type="term" value="F:oxidoreductase activity"/>
    <property type="evidence" value="ECO:0007669"/>
    <property type="project" value="UniProtKB-KW"/>
</dbReference>
<dbReference type="Gene3D" id="3.40.50.720">
    <property type="entry name" value="NAD(P)-binding Rossmann-like Domain"/>
    <property type="match status" value="1"/>
</dbReference>
<protein>
    <submittedName>
        <fullName evidence="2">SDR family oxidoreductase</fullName>
        <ecNumber evidence="2">1.-.-.-</ecNumber>
    </submittedName>
</protein>